<proteinExistence type="predicted"/>
<name>A0ABM8VZL2_GIGMA</name>
<comment type="caution">
    <text evidence="1">The sequence shown here is derived from an EMBL/GenBank/DDBJ whole genome shotgun (WGS) entry which is preliminary data.</text>
</comment>
<gene>
    <name evidence="1" type="ORF">GMARGA_LOCUS1530</name>
</gene>
<sequence length="363" mass="42971">EHLIGRPLLQFLLQRDALSTINSIDAESVFDYYVQKMPNCSFQKICDALGKDLEEALEFHLFNEQITRVLRNIKDNWNIWKTQLQHRNHEKTFNKQKNFRKVRKRVLQKYQKSIAKVTDAEVDEWANETVNVDINTIHDESEEKGKPKWVLRKRKPVDYYESSSSVSDSDLEYQKYQEESKKIVQIKMNKEINEISSSSRAKSSRPIAPDLVINNDGIERIRMSDMDYNNFTKAFQELDDRKNGLCHSFIIDPDDKSLIEEKVFTEFELMQIRTHKLKLHSDMPQDLLGYLGSYQLSWKASYDRQKDFDRDRIRNTIDNLQAKKEDHLEVWLLSHIWLFVDGLFENIDVQAIRHGTLLIILVQ</sequence>
<evidence type="ECO:0000313" key="1">
    <source>
        <dbReference type="EMBL" id="CAG8487001.1"/>
    </source>
</evidence>
<reference evidence="1 2" key="1">
    <citation type="submission" date="2021-06" db="EMBL/GenBank/DDBJ databases">
        <authorList>
            <person name="Kallberg Y."/>
            <person name="Tangrot J."/>
            <person name="Rosling A."/>
        </authorList>
    </citation>
    <scope>NUCLEOTIDE SEQUENCE [LARGE SCALE GENOMIC DNA]</scope>
    <source>
        <strain evidence="1 2">120-4 pot B 10/14</strain>
    </source>
</reference>
<dbReference type="EMBL" id="CAJVQB010000406">
    <property type="protein sequence ID" value="CAG8487001.1"/>
    <property type="molecule type" value="Genomic_DNA"/>
</dbReference>
<keyword evidence="2" id="KW-1185">Reference proteome</keyword>
<accession>A0ABM8VZL2</accession>
<organism evidence="1 2">
    <name type="scientific">Gigaspora margarita</name>
    <dbReference type="NCBI Taxonomy" id="4874"/>
    <lineage>
        <taxon>Eukaryota</taxon>
        <taxon>Fungi</taxon>
        <taxon>Fungi incertae sedis</taxon>
        <taxon>Mucoromycota</taxon>
        <taxon>Glomeromycotina</taxon>
        <taxon>Glomeromycetes</taxon>
        <taxon>Diversisporales</taxon>
        <taxon>Gigasporaceae</taxon>
        <taxon>Gigaspora</taxon>
    </lineage>
</organism>
<dbReference type="Proteomes" id="UP000789901">
    <property type="component" value="Unassembled WGS sequence"/>
</dbReference>
<evidence type="ECO:0000313" key="2">
    <source>
        <dbReference type="Proteomes" id="UP000789901"/>
    </source>
</evidence>
<protein>
    <submittedName>
        <fullName evidence="1">24441_t:CDS:1</fullName>
    </submittedName>
</protein>
<feature type="non-terminal residue" evidence="1">
    <location>
        <position position="1"/>
    </location>
</feature>